<organism evidence="1 2">
    <name type="scientific">Umbra pygmaea</name>
    <name type="common">Eastern mudminnow</name>
    <dbReference type="NCBI Taxonomy" id="75934"/>
    <lineage>
        <taxon>Eukaryota</taxon>
        <taxon>Metazoa</taxon>
        <taxon>Chordata</taxon>
        <taxon>Craniata</taxon>
        <taxon>Vertebrata</taxon>
        <taxon>Euteleostomi</taxon>
        <taxon>Actinopterygii</taxon>
        <taxon>Neopterygii</taxon>
        <taxon>Teleostei</taxon>
        <taxon>Protacanthopterygii</taxon>
        <taxon>Esociformes</taxon>
        <taxon>Umbridae</taxon>
        <taxon>Umbra</taxon>
    </lineage>
</organism>
<sequence>MIDHLLEELMGVKGRDLLGVPLLDEERMQHIWRIQRRHVRCIQDEPGVPLYTEVGCMTTKEGIVLPKYRCARGSTSLESFHCHLQRFIPGTSANSLNFQLYLLEGLNRWNQDRAHSALAVKPPSLLSYSGHLVQCVNTYSIKVLGKKLVPSFQPPAVYTGSDPIPTPATPEQQVAVDVQNIQGMDRVDSLAEYLVGLRNETGQTLSNQQTTTIVSLWQNLLPYDQQKVAYAARHQARLTVGRFKAPKRRAEFTPGVESMTRCVLGSSGSPAQWPDCCRLVETIFVKICQIYKSPKKQRKGMLSRWSLILNDYQKIRQLILGNGTGMQSTTLQLFEVNQTMLIQWHNKRLKKQDCSILLQGVNLPANIPVASVPLPAAQVRPIAAPLQPGLSHAYRLPESTAGQAVLKRKTSSLSSNSLPAVCPHLPTQQLFPMPAPLHSSEPLPFPHTPVNSPFIFVMPQASSPRPLAPACPLPPPPSTPRPYNRTVERNRCGQCGQPRSKVSGHSQYYGHVFCPKNANVSLEQWMEKMRRERTVKTKK</sequence>
<dbReference type="AlphaFoldDB" id="A0ABD0WGG0"/>
<gene>
    <name evidence="1" type="ORF">UPYG_G00310350</name>
</gene>
<comment type="caution">
    <text evidence="1">The sequence shown here is derived from an EMBL/GenBank/DDBJ whole genome shotgun (WGS) entry which is preliminary data.</text>
</comment>
<accession>A0ABD0WGG0</accession>
<evidence type="ECO:0000313" key="2">
    <source>
        <dbReference type="Proteomes" id="UP001557470"/>
    </source>
</evidence>
<protein>
    <submittedName>
        <fullName evidence="1">Uncharacterized protein</fullName>
    </submittedName>
</protein>
<reference evidence="1 2" key="1">
    <citation type="submission" date="2024-06" db="EMBL/GenBank/DDBJ databases">
        <authorList>
            <person name="Pan Q."/>
            <person name="Wen M."/>
            <person name="Jouanno E."/>
            <person name="Zahm M."/>
            <person name="Klopp C."/>
            <person name="Cabau C."/>
            <person name="Louis A."/>
            <person name="Berthelot C."/>
            <person name="Parey E."/>
            <person name="Roest Crollius H."/>
            <person name="Montfort J."/>
            <person name="Robinson-Rechavi M."/>
            <person name="Bouchez O."/>
            <person name="Lampietro C."/>
            <person name="Lopez Roques C."/>
            <person name="Donnadieu C."/>
            <person name="Postlethwait J."/>
            <person name="Bobe J."/>
            <person name="Verreycken H."/>
            <person name="Guiguen Y."/>
        </authorList>
    </citation>
    <scope>NUCLEOTIDE SEQUENCE [LARGE SCALE GENOMIC DNA]</scope>
    <source>
        <strain evidence="1">Up_M1</strain>
        <tissue evidence="1">Testis</tissue>
    </source>
</reference>
<dbReference type="EMBL" id="JAGEUA010000010">
    <property type="protein sequence ID" value="KAL0963741.1"/>
    <property type="molecule type" value="Genomic_DNA"/>
</dbReference>
<dbReference type="PANTHER" id="PTHR47773">
    <property type="entry name" value="SI:DKEY-9I5.2-RELATED"/>
    <property type="match status" value="1"/>
</dbReference>
<dbReference type="PANTHER" id="PTHR47773:SF1">
    <property type="entry name" value="C2H2-TYPE DOMAIN-CONTAINING PROTEIN"/>
    <property type="match status" value="1"/>
</dbReference>
<dbReference type="Proteomes" id="UP001557470">
    <property type="component" value="Unassembled WGS sequence"/>
</dbReference>
<keyword evidence="2" id="KW-1185">Reference proteome</keyword>
<proteinExistence type="predicted"/>
<evidence type="ECO:0000313" key="1">
    <source>
        <dbReference type="EMBL" id="KAL0963741.1"/>
    </source>
</evidence>
<name>A0ABD0WGG0_UMBPY</name>